<feature type="compositionally biased region" description="Basic residues" evidence="1">
    <location>
        <begin position="81"/>
        <end position="93"/>
    </location>
</feature>
<comment type="caution">
    <text evidence="2">The sequence shown here is derived from an EMBL/GenBank/DDBJ whole genome shotgun (WGS) entry which is preliminary data.</text>
</comment>
<feature type="compositionally biased region" description="Low complexity" evidence="1">
    <location>
        <begin position="182"/>
        <end position="191"/>
    </location>
</feature>
<feature type="compositionally biased region" description="Low complexity" evidence="1">
    <location>
        <begin position="218"/>
        <end position="235"/>
    </location>
</feature>
<evidence type="ECO:0000313" key="3">
    <source>
        <dbReference type="Proteomes" id="UP000886998"/>
    </source>
</evidence>
<feature type="compositionally biased region" description="Basic residues" evidence="1">
    <location>
        <begin position="54"/>
        <end position="66"/>
    </location>
</feature>
<dbReference type="EMBL" id="BMAV01012207">
    <property type="protein sequence ID" value="GFY58674.1"/>
    <property type="molecule type" value="Genomic_DNA"/>
</dbReference>
<dbReference type="Proteomes" id="UP000886998">
    <property type="component" value="Unassembled WGS sequence"/>
</dbReference>
<feature type="compositionally biased region" description="Pro residues" evidence="1">
    <location>
        <begin position="330"/>
        <end position="344"/>
    </location>
</feature>
<feature type="compositionally biased region" description="Polar residues" evidence="1">
    <location>
        <begin position="129"/>
        <end position="146"/>
    </location>
</feature>
<feature type="compositionally biased region" description="Polar residues" evidence="1">
    <location>
        <begin position="304"/>
        <end position="313"/>
    </location>
</feature>
<feature type="region of interest" description="Disordered" evidence="1">
    <location>
        <begin position="164"/>
        <end position="245"/>
    </location>
</feature>
<name>A0A8X6XSF8_9ARAC</name>
<feature type="compositionally biased region" description="Low complexity" evidence="1">
    <location>
        <begin position="33"/>
        <end position="46"/>
    </location>
</feature>
<accession>A0A8X6XSF8</accession>
<feature type="compositionally biased region" description="Polar residues" evidence="1">
    <location>
        <begin position="281"/>
        <end position="294"/>
    </location>
</feature>
<feature type="region of interest" description="Disordered" evidence="1">
    <location>
        <begin position="630"/>
        <end position="656"/>
    </location>
</feature>
<gene>
    <name evidence="2" type="ORF">TNIN_153251</name>
</gene>
<feature type="compositionally biased region" description="Polar residues" evidence="1">
    <location>
        <begin position="192"/>
        <end position="205"/>
    </location>
</feature>
<keyword evidence="3" id="KW-1185">Reference proteome</keyword>
<protein>
    <submittedName>
        <fullName evidence="2">Uncharacterized protein</fullName>
    </submittedName>
</protein>
<evidence type="ECO:0000256" key="1">
    <source>
        <dbReference type="SAM" id="MobiDB-lite"/>
    </source>
</evidence>
<evidence type="ECO:0000313" key="2">
    <source>
        <dbReference type="EMBL" id="GFY58674.1"/>
    </source>
</evidence>
<reference evidence="2" key="1">
    <citation type="submission" date="2020-08" db="EMBL/GenBank/DDBJ databases">
        <title>Multicomponent nature underlies the extraordinary mechanical properties of spider dragline silk.</title>
        <authorList>
            <person name="Kono N."/>
            <person name="Nakamura H."/>
            <person name="Mori M."/>
            <person name="Yoshida Y."/>
            <person name="Ohtoshi R."/>
            <person name="Malay A.D."/>
            <person name="Moran D.A.P."/>
            <person name="Tomita M."/>
            <person name="Numata K."/>
            <person name="Arakawa K."/>
        </authorList>
    </citation>
    <scope>NUCLEOTIDE SEQUENCE</scope>
</reference>
<feature type="compositionally biased region" description="Pro residues" evidence="1">
    <location>
        <begin position="479"/>
        <end position="489"/>
    </location>
</feature>
<feature type="compositionally biased region" description="Polar residues" evidence="1">
    <location>
        <begin position="407"/>
        <end position="416"/>
    </location>
</feature>
<feature type="region of interest" description="Disordered" evidence="1">
    <location>
        <begin position="277"/>
        <end position="607"/>
    </location>
</feature>
<organism evidence="2 3">
    <name type="scientific">Trichonephila inaurata madagascariensis</name>
    <dbReference type="NCBI Taxonomy" id="2747483"/>
    <lineage>
        <taxon>Eukaryota</taxon>
        <taxon>Metazoa</taxon>
        <taxon>Ecdysozoa</taxon>
        <taxon>Arthropoda</taxon>
        <taxon>Chelicerata</taxon>
        <taxon>Arachnida</taxon>
        <taxon>Araneae</taxon>
        <taxon>Araneomorphae</taxon>
        <taxon>Entelegynae</taxon>
        <taxon>Araneoidea</taxon>
        <taxon>Nephilidae</taxon>
        <taxon>Trichonephila</taxon>
        <taxon>Trichonephila inaurata</taxon>
    </lineage>
</organism>
<dbReference type="AlphaFoldDB" id="A0A8X6XSF8"/>
<feature type="compositionally biased region" description="Low complexity" evidence="1">
    <location>
        <begin position="506"/>
        <end position="515"/>
    </location>
</feature>
<sequence length="656" mass="70639">MTRIGRTLPPDWHLSIPTSSRQSPVRLVPDRFPLSPRSDGPSSSESTTVDSRPTRTRRVPLVRRHPPLPPNLSVSTPEREKKKHYTANTRRRQTAGEYWLYTAPSGPNPSKSHGRLPSNSHRSLRVRSSESPSVDTEFNSAHNTAGANPRSRYYHHPVQISVKAHGPSANSTSADPPEFQSSRRSNSNYSSVTQVQFPNPRKSTPPNFPPVSFHRSRGPNSPSNSPRVPSVPSRNQGSSSVPIPPGPLPSVHSLVLWVSTSQVPSPVHFSYQVPRSRSIPVVQSPQSSRSNRLPVSSPRVYRSNLPSIKSTSRLKVRPTPVPRLGSNSVSPPPSLSQGPTPPVNSPLSSVQSSPGRSKSTRTKVPTPVGPTSDPTSILLGVNSRSDLALPIRRSDSAPPVPGRRPRSTSASINAVRSPTARLPPGPPGRPPALVSNPPRRFVQLARPDSTPHGDRGRPPGSAGLNPPPVQQSDSVQSSPSPPGLVPPSRPSASSRTVAPRSPPGPSLLGPDLALPIPAERDGRLPPASDRPSSVPSFRRRVAPPRPFGPSARTSAGPFPPVEALPDRQRTDRRRTSVRRFQNTSRGGPAGPARVSGRRMSLSRSHCGGCSATYDTPSRWNVVCRRLCARTPHTRPEAGSSRQGPRVLWGSPCKSRS</sequence>
<feature type="region of interest" description="Disordered" evidence="1">
    <location>
        <begin position="1"/>
        <end position="151"/>
    </location>
</feature>
<feature type="compositionally biased region" description="Polar residues" evidence="1">
    <location>
        <begin position="345"/>
        <end position="357"/>
    </location>
</feature>
<feature type="compositionally biased region" description="Pro residues" evidence="1">
    <location>
        <begin position="421"/>
        <end position="430"/>
    </location>
</feature>
<proteinExistence type="predicted"/>